<dbReference type="Gene3D" id="1.10.238.10">
    <property type="entry name" value="EF-hand"/>
    <property type="match status" value="1"/>
</dbReference>
<dbReference type="InParanoid" id="A0A168P800"/>
<dbReference type="FunCoup" id="A0A168P800">
    <property type="interactions" value="224"/>
</dbReference>
<keyword evidence="5" id="KW-1185">Reference proteome</keyword>
<dbReference type="OMA" id="KEFFDGM"/>
<dbReference type="PANTHER" id="PTHR12281:SF12">
    <property type="entry name" value="DEFECTIVE IN CULLIN NEDDYLATION PROTEIN"/>
    <property type="match status" value="1"/>
</dbReference>
<dbReference type="OrthoDB" id="27198at2759"/>
<dbReference type="InterPro" id="IPR005176">
    <property type="entry name" value="PONY_dom"/>
</dbReference>
<dbReference type="InterPro" id="IPR011992">
    <property type="entry name" value="EF-hand-dom_pair"/>
</dbReference>
<organism evidence="4">
    <name type="scientific">Absidia glauca</name>
    <name type="common">Pin mould</name>
    <dbReference type="NCBI Taxonomy" id="4829"/>
    <lineage>
        <taxon>Eukaryota</taxon>
        <taxon>Fungi</taxon>
        <taxon>Fungi incertae sedis</taxon>
        <taxon>Mucoromycota</taxon>
        <taxon>Mucoromycotina</taxon>
        <taxon>Mucoromycetes</taxon>
        <taxon>Mucorales</taxon>
        <taxon>Cunninghamellaceae</taxon>
        <taxon>Absidia</taxon>
    </lineage>
</organism>
<dbReference type="Gene3D" id="1.10.238.200">
    <property type="entry name" value="Cullin, PONY binding domain"/>
    <property type="match status" value="1"/>
</dbReference>
<dbReference type="Proteomes" id="UP000078561">
    <property type="component" value="Unassembled WGS sequence"/>
</dbReference>
<dbReference type="GO" id="GO:0045116">
    <property type="term" value="P:protein neddylation"/>
    <property type="evidence" value="ECO:0007669"/>
    <property type="project" value="TreeGrafter"/>
</dbReference>
<feature type="domain" description="DCUN1" evidence="3">
    <location>
        <begin position="64"/>
        <end position="243"/>
    </location>
</feature>
<sequence length="243" mass="28065">MGTKQSTLSSNQQQQQKRVKRSTGSTSGPHQPSATPRNLTAKRPYKQPSFTSEPKPFLDQRSQFNEEACLQWFQHYADPDTPTTISPEGTQRFLEDLGISIEEKMALVIAWKLNVATMGYITQQEWMTGMHQLRVDNKEDLCKRRGAFESELAQDATQFKALYRYTFNYGKNKDQKCMDVDVACALWSVLWGDSFVLVHHFIQFLQEAHPVRVINRDQWNNFYEFITTVSQDLGGLQIEAQEQ</sequence>
<dbReference type="PANTHER" id="PTHR12281">
    <property type="entry name" value="RP42 RELATED"/>
    <property type="match status" value="1"/>
</dbReference>
<reference evidence="4" key="1">
    <citation type="submission" date="2016-04" db="EMBL/GenBank/DDBJ databases">
        <authorList>
            <person name="Evans L.H."/>
            <person name="Alamgir A."/>
            <person name="Owens N."/>
            <person name="Weber N.D."/>
            <person name="Virtaneva K."/>
            <person name="Barbian K."/>
            <person name="Babar A."/>
            <person name="Rosenke K."/>
        </authorList>
    </citation>
    <scope>NUCLEOTIDE SEQUENCE [LARGE SCALE GENOMIC DNA]</scope>
    <source>
        <strain evidence="4">CBS 101.48</strain>
    </source>
</reference>
<dbReference type="GO" id="GO:0000151">
    <property type="term" value="C:ubiquitin ligase complex"/>
    <property type="evidence" value="ECO:0007669"/>
    <property type="project" value="TreeGrafter"/>
</dbReference>
<dbReference type="EMBL" id="LT553604">
    <property type="protein sequence ID" value="SAM01915.1"/>
    <property type="molecule type" value="Genomic_DNA"/>
</dbReference>
<dbReference type="GO" id="GO:0032182">
    <property type="term" value="F:ubiquitin-like protein binding"/>
    <property type="evidence" value="ECO:0007669"/>
    <property type="project" value="TreeGrafter"/>
</dbReference>
<dbReference type="SUPFAM" id="SSF47473">
    <property type="entry name" value="EF-hand"/>
    <property type="match status" value="1"/>
</dbReference>
<dbReference type="STRING" id="4829.A0A168P800"/>
<dbReference type="GO" id="GO:0097602">
    <property type="term" value="F:cullin family protein binding"/>
    <property type="evidence" value="ECO:0007669"/>
    <property type="project" value="TreeGrafter"/>
</dbReference>
<dbReference type="PROSITE" id="PS51229">
    <property type="entry name" value="DCUN1"/>
    <property type="match status" value="1"/>
</dbReference>
<dbReference type="GO" id="GO:0031624">
    <property type="term" value="F:ubiquitin conjugating enzyme binding"/>
    <property type="evidence" value="ECO:0007669"/>
    <property type="project" value="TreeGrafter"/>
</dbReference>
<dbReference type="InterPro" id="IPR014764">
    <property type="entry name" value="DCN-prot"/>
</dbReference>
<dbReference type="Pfam" id="PF03556">
    <property type="entry name" value="Cullin_binding"/>
    <property type="match status" value="1"/>
</dbReference>
<evidence type="ECO:0000313" key="5">
    <source>
        <dbReference type="Proteomes" id="UP000078561"/>
    </source>
</evidence>
<feature type="region of interest" description="Disordered" evidence="2">
    <location>
        <begin position="1"/>
        <end position="57"/>
    </location>
</feature>
<proteinExistence type="predicted"/>
<feature type="compositionally biased region" description="Polar residues" evidence="2">
    <location>
        <begin position="22"/>
        <end position="38"/>
    </location>
</feature>
<evidence type="ECO:0000313" key="4">
    <source>
        <dbReference type="EMBL" id="SAM01915.1"/>
    </source>
</evidence>
<evidence type="ECO:0000259" key="3">
    <source>
        <dbReference type="PROSITE" id="PS51229"/>
    </source>
</evidence>
<evidence type="ECO:0000256" key="2">
    <source>
        <dbReference type="SAM" id="MobiDB-lite"/>
    </source>
</evidence>
<feature type="compositionally biased region" description="Polar residues" evidence="2">
    <location>
        <begin position="1"/>
        <end position="11"/>
    </location>
</feature>
<protein>
    <recommendedName>
        <fullName evidence="1">Defective in cullin neddylation protein</fullName>
    </recommendedName>
</protein>
<comment type="function">
    <text evidence="1">Neddylation of cullins play an essential role in the regulation of SCF-type complexes activity.</text>
</comment>
<gene>
    <name evidence="4" type="primary">ABSGL_07665.1 scaffold 8929</name>
</gene>
<evidence type="ECO:0000256" key="1">
    <source>
        <dbReference type="RuleBase" id="RU410713"/>
    </source>
</evidence>
<dbReference type="InterPro" id="IPR042460">
    <property type="entry name" value="DCN1-like_PONY"/>
</dbReference>
<dbReference type="AlphaFoldDB" id="A0A168P800"/>
<name>A0A168P800_ABSGL</name>
<accession>A0A168P800</accession>